<dbReference type="Proteomes" id="UP000554235">
    <property type="component" value="Unassembled WGS sequence"/>
</dbReference>
<evidence type="ECO:0000313" key="2">
    <source>
        <dbReference type="EMBL" id="KAF4462480.1"/>
    </source>
</evidence>
<accession>A0A8H4P7V4</accession>
<proteinExistence type="predicted"/>
<name>A0A8H4P7V4_9HYPO</name>
<comment type="caution">
    <text evidence="2">The sequence shown here is derived from an EMBL/GenBank/DDBJ whole genome shotgun (WGS) entry which is preliminary data.</text>
</comment>
<gene>
    <name evidence="2" type="ORF">FALBO_10711</name>
</gene>
<keyword evidence="3" id="KW-1185">Reference proteome</keyword>
<sequence length="126" mass="13235">MKQSGLIVALTALVSVFAAPLEDAVGVSLDKREACSDGQCVRFFSGQGCSGGELGNFKPDCTGACFQFSSFQSVFTSGTGIPIAGTACKIYSDGNCQNQILDITDHIPTQCDSFGTAQSMQCFYNC</sequence>
<dbReference type="EMBL" id="JAADYS010001530">
    <property type="protein sequence ID" value="KAF4462480.1"/>
    <property type="molecule type" value="Genomic_DNA"/>
</dbReference>
<dbReference type="OrthoDB" id="2986332at2759"/>
<organism evidence="2 3">
    <name type="scientific">Fusarium albosuccineum</name>
    <dbReference type="NCBI Taxonomy" id="1237068"/>
    <lineage>
        <taxon>Eukaryota</taxon>
        <taxon>Fungi</taxon>
        <taxon>Dikarya</taxon>
        <taxon>Ascomycota</taxon>
        <taxon>Pezizomycotina</taxon>
        <taxon>Sordariomycetes</taxon>
        <taxon>Hypocreomycetidae</taxon>
        <taxon>Hypocreales</taxon>
        <taxon>Nectriaceae</taxon>
        <taxon>Fusarium</taxon>
        <taxon>Fusarium decemcellulare species complex</taxon>
    </lineage>
</organism>
<feature type="chain" id="PRO_5034023234" evidence="1">
    <location>
        <begin position="19"/>
        <end position="126"/>
    </location>
</feature>
<keyword evidence="1" id="KW-0732">Signal</keyword>
<dbReference type="AlphaFoldDB" id="A0A8H4P7V4"/>
<evidence type="ECO:0000313" key="3">
    <source>
        <dbReference type="Proteomes" id="UP000554235"/>
    </source>
</evidence>
<evidence type="ECO:0000256" key="1">
    <source>
        <dbReference type="SAM" id="SignalP"/>
    </source>
</evidence>
<protein>
    <submittedName>
        <fullName evidence="2">Uncharacterized protein</fullName>
    </submittedName>
</protein>
<feature type="signal peptide" evidence="1">
    <location>
        <begin position="1"/>
        <end position="18"/>
    </location>
</feature>
<reference evidence="2 3" key="1">
    <citation type="submission" date="2020-01" db="EMBL/GenBank/DDBJ databases">
        <title>Identification and distribution of gene clusters putatively required for synthesis of sphingolipid metabolism inhibitors in phylogenetically diverse species of the filamentous fungus Fusarium.</title>
        <authorList>
            <person name="Kim H.-S."/>
            <person name="Busman M."/>
            <person name="Brown D.W."/>
            <person name="Divon H."/>
            <person name="Uhlig S."/>
            <person name="Proctor R.H."/>
        </authorList>
    </citation>
    <scope>NUCLEOTIDE SEQUENCE [LARGE SCALE GENOMIC DNA]</scope>
    <source>
        <strain evidence="2 3">NRRL 20459</strain>
    </source>
</reference>